<proteinExistence type="inferred from homology"/>
<evidence type="ECO:0000256" key="2">
    <source>
        <dbReference type="SAM" id="MobiDB-lite"/>
    </source>
</evidence>
<comment type="similarity">
    <text evidence="1">Belongs to the UPF0065 (bug) family.</text>
</comment>
<dbReference type="InterPro" id="IPR005064">
    <property type="entry name" value="BUG"/>
</dbReference>
<protein>
    <submittedName>
        <fullName evidence="3">Tripartite-type tricarboxylate transporter receptor subunit TctC</fullName>
    </submittedName>
</protein>
<accession>A0A7W7QER7</accession>
<dbReference type="EMBL" id="JACHJQ010000012">
    <property type="protein sequence ID" value="MBB4912287.1"/>
    <property type="molecule type" value="Genomic_DNA"/>
</dbReference>
<feature type="compositionally biased region" description="Low complexity" evidence="2">
    <location>
        <begin position="8"/>
        <end position="19"/>
    </location>
</feature>
<dbReference type="Gene3D" id="3.40.190.150">
    <property type="entry name" value="Bordetella uptake gene, domain 1"/>
    <property type="match status" value="1"/>
</dbReference>
<organism evidence="3 4">
    <name type="scientific">Actinophytocola algeriensis</name>
    <dbReference type="NCBI Taxonomy" id="1768010"/>
    <lineage>
        <taxon>Bacteria</taxon>
        <taxon>Bacillati</taxon>
        <taxon>Actinomycetota</taxon>
        <taxon>Actinomycetes</taxon>
        <taxon>Pseudonocardiales</taxon>
        <taxon>Pseudonocardiaceae</taxon>
    </lineage>
</organism>
<comment type="caution">
    <text evidence="3">The sequence shown here is derived from an EMBL/GenBank/DDBJ whole genome shotgun (WGS) entry which is preliminary data.</text>
</comment>
<dbReference type="Pfam" id="PF03401">
    <property type="entry name" value="TctC"/>
    <property type="match status" value="1"/>
</dbReference>
<dbReference type="InterPro" id="IPR042100">
    <property type="entry name" value="Bug_dom1"/>
</dbReference>
<reference evidence="3 4" key="1">
    <citation type="submission" date="2020-08" db="EMBL/GenBank/DDBJ databases">
        <title>Genomic Encyclopedia of Type Strains, Phase III (KMG-III): the genomes of soil and plant-associated and newly described type strains.</title>
        <authorList>
            <person name="Whitman W."/>
        </authorList>
    </citation>
    <scope>NUCLEOTIDE SEQUENCE [LARGE SCALE GENOMIC DNA]</scope>
    <source>
        <strain evidence="3 4">CECT 8960</strain>
    </source>
</reference>
<dbReference type="PANTHER" id="PTHR42928:SF5">
    <property type="entry name" value="BLR1237 PROTEIN"/>
    <property type="match status" value="1"/>
</dbReference>
<name>A0A7W7QER7_9PSEU</name>
<sequence length="317" mass="33349">MTAGCVQASDGSGPSAGGDVDLIVPAEAGDPTDTVARAVAPCLADRLRVDVVVRNLPGDNGVLGNQALVDADRDGHTLMISSVSPTVVTPLLLPERTYRVEDFSFLGVVRSAPVVLFTAADSPVDSAESLLAAAQAGSPPVTVANRGDKTVEGYTLWLLNFLAETRLESAPVDSDAEILRGVVAGDYAAGLVTLTPELLSGIRAGEVRLLASGGLQQPTYLPEVPTIYEAVGYRSFDAMPDLVIDTAFSAPDYVGDAKYTELSSALSRCLSTDNVQRDIGAEFVPADQIGAGEQRARYWKLQRSVRLGLNMAEIEGR</sequence>
<evidence type="ECO:0000313" key="3">
    <source>
        <dbReference type="EMBL" id="MBB4912287.1"/>
    </source>
</evidence>
<feature type="region of interest" description="Disordered" evidence="2">
    <location>
        <begin position="1"/>
        <end position="21"/>
    </location>
</feature>
<keyword evidence="4" id="KW-1185">Reference proteome</keyword>
<dbReference type="Gene3D" id="3.40.190.10">
    <property type="entry name" value="Periplasmic binding protein-like II"/>
    <property type="match status" value="1"/>
</dbReference>
<dbReference type="RefSeq" id="WP_184816287.1">
    <property type="nucleotide sequence ID" value="NZ_JACHJQ010000012.1"/>
</dbReference>
<keyword evidence="3" id="KW-0675">Receptor</keyword>
<dbReference type="PANTHER" id="PTHR42928">
    <property type="entry name" value="TRICARBOXYLATE-BINDING PROTEIN"/>
    <property type="match status" value="1"/>
</dbReference>
<dbReference type="AlphaFoldDB" id="A0A7W7QER7"/>
<evidence type="ECO:0000256" key="1">
    <source>
        <dbReference type="ARBA" id="ARBA00006987"/>
    </source>
</evidence>
<evidence type="ECO:0000313" key="4">
    <source>
        <dbReference type="Proteomes" id="UP000520767"/>
    </source>
</evidence>
<gene>
    <name evidence="3" type="ORF">FHR82_008558</name>
</gene>
<dbReference type="Proteomes" id="UP000520767">
    <property type="component" value="Unassembled WGS sequence"/>
</dbReference>